<evidence type="ECO:0000256" key="1">
    <source>
        <dbReference type="PIRSR" id="PIRSR639069-1"/>
    </source>
</evidence>
<dbReference type="InterPro" id="IPR008391">
    <property type="entry name" value="AXE1_dom"/>
</dbReference>
<dbReference type="GO" id="GO:0052689">
    <property type="term" value="F:carboxylic ester hydrolase activity"/>
    <property type="evidence" value="ECO:0007669"/>
    <property type="project" value="TreeGrafter"/>
</dbReference>
<dbReference type="InterPro" id="IPR039069">
    <property type="entry name" value="CE7"/>
</dbReference>
<proteinExistence type="predicted"/>
<dbReference type="EMBL" id="PVTJ01000001">
    <property type="protein sequence ID" value="PRY62052.1"/>
    <property type="molecule type" value="Genomic_DNA"/>
</dbReference>
<feature type="active site" description="Charge relay system" evidence="1">
    <location>
        <position position="304"/>
    </location>
</feature>
<sequence>MEMNRYANKASLKRQPVAVDNFVASCYKLSMALFDLPLEQLREYRPDVPEPADFDEFWKTTLSEAGSFGLDVRLEPFDAGLVAVDVHDVTFAGWGGHPIKAWLVKPKGIEGPLPCVVEYIGYSGGRSYPWSHTTFPAAGWAHFVMDTRGQGYGNWQPGDTADPYGTTGPTNKGWMTQGLESPEHYYYRRVFTDAYRAVDVAKGLDGIDPDRIVVAGGSQGGGITQAVGGLRGDLAGAIVDVPFLTHFQRAVTITDAFPYQEIVEFLSGQRLRADRVFATLNYFDGLHFAARGTAPALYSVGLMDDVCPPSTVFAAYNRWQGEKRITVWPWNKHEGGGVHQRGEHLKFLAELR</sequence>
<comment type="caution">
    <text evidence="4">The sequence shown here is derived from an EMBL/GenBank/DDBJ whole genome shotgun (WGS) entry which is preliminary data.</text>
</comment>
<dbReference type="InterPro" id="IPR029058">
    <property type="entry name" value="AB_hydrolase_fold"/>
</dbReference>
<evidence type="ECO:0000259" key="3">
    <source>
        <dbReference type="Pfam" id="PF05448"/>
    </source>
</evidence>
<dbReference type="PANTHER" id="PTHR40111:SF1">
    <property type="entry name" value="CEPHALOSPORIN-C DEACETYLASE"/>
    <property type="match status" value="1"/>
</dbReference>
<gene>
    <name evidence="4" type="ORF">B0I28_101379</name>
</gene>
<evidence type="ECO:0000313" key="5">
    <source>
        <dbReference type="Proteomes" id="UP000238176"/>
    </source>
</evidence>
<reference evidence="4 5" key="1">
    <citation type="submission" date="2018-03" db="EMBL/GenBank/DDBJ databases">
        <title>Genomic Encyclopedia of Type Strains, Phase III (KMG-III): the genomes of soil and plant-associated and newly described type strains.</title>
        <authorList>
            <person name="Whitman W."/>
        </authorList>
    </citation>
    <scope>NUCLEOTIDE SEQUENCE [LARGE SCALE GENOMIC DNA]</scope>
    <source>
        <strain evidence="4 5">CGMCC 4.7067</strain>
    </source>
</reference>
<feature type="binding site" evidence="2">
    <location>
        <position position="122"/>
    </location>
    <ligand>
        <name>substrate</name>
    </ligand>
</feature>
<evidence type="ECO:0000256" key="2">
    <source>
        <dbReference type="PIRSR" id="PIRSR639069-2"/>
    </source>
</evidence>
<dbReference type="Gene3D" id="3.40.50.1820">
    <property type="entry name" value="alpha/beta hydrolase"/>
    <property type="match status" value="1"/>
</dbReference>
<feature type="domain" description="Acetyl xylan esterase" evidence="3">
    <location>
        <begin position="31"/>
        <end position="350"/>
    </location>
</feature>
<name>A0A2T0UVU1_9ACTN</name>
<keyword evidence="5" id="KW-1185">Reference proteome</keyword>
<organism evidence="4 5">
    <name type="scientific">Glycomyces artemisiae</name>
    <dbReference type="NCBI Taxonomy" id="1076443"/>
    <lineage>
        <taxon>Bacteria</taxon>
        <taxon>Bacillati</taxon>
        <taxon>Actinomycetota</taxon>
        <taxon>Actinomycetes</taxon>
        <taxon>Glycomycetales</taxon>
        <taxon>Glycomycetaceae</taxon>
        <taxon>Glycomyces</taxon>
    </lineage>
</organism>
<evidence type="ECO:0000313" key="4">
    <source>
        <dbReference type="EMBL" id="PRY62052.1"/>
    </source>
</evidence>
<dbReference type="SUPFAM" id="SSF53474">
    <property type="entry name" value="alpha/beta-Hydrolases"/>
    <property type="match status" value="1"/>
</dbReference>
<dbReference type="Proteomes" id="UP000238176">
    <property type="component" value="Unassembled WGS sequence"/>
</dbReference>
<feature type="active site" description="Nucleophile" evidence="1">
    <location>
        <position position="218"/>
    </location>
</feature>
<protein>
    <submittedName>
        <fullName evidence="4">Cephalosporin-C deacetylase</fullName>
    </submittedName>
</protein>
<dbReference type="AlphaFoldDB" id="A0A2T0UVU1"/>
<dbReference type="Pfam" id="PF05448">
    <property type="entry name" value="AXE1"/>
    <property type="match status" value="1"/>
</dbReference>
<dbReference type="GO" id="GO:0005976">
    <property type="term" value="P:polysaccharide metabolic process"/>
    <property type="evidence" value="ECO:0007669"/>
    <property type="project" value="TreeGrafter"/>
</dbReference>
<feature type="active site" description="Charge relay system" evidence="1">
    <location>
        <position position="333"/>
    </location>
</feature>
<accession>A0A2T0UVU1</accession>
<dbReference type="PANTHER" id="PTHR40111">
    <property type="entry name" value="CEPHALOSPORIN-C DEACETYLASE"/>
    <property type="match status" value="1"/>
</dbReference>